<dbReference type="Pfam" id="PF00017">
    <property type="entry name" value="SH2"/>
    <property type="match status" value="1"/>
</dbReference>
<dbReference type="PANTHER" id="PTHR10155">
    <property type="entry name" value="PHOSPHATIDYLINOSITOL 3-KINASE REGULATORY SUBUNIT"/>
    <property type="match status" value="1"/>
</dbReference>
<protein>
    <submittedName>
        <fullName evidence="8">(pine wood nematode) hypothetical protein</fullName>
    </submittedName>
</protein>
<sequence>MRRAEPRVILTARRCQHASSSTCDQAAEDAYCLTLAESMKKILKCGCYYGSITAGRAELMLRSRPDGSFLFRDSRGSLSSFFSITYKTNGVVNHSRIGYFKGRFCLGSANALLQSDDMQDFVNKIVEASRKGDLLNILEMPRSETQRSQDVKLLYPFRRSNLMPKLKELCRIVIRAHIINDDYVRFLPIPFDAQKYVLDCTFLYSFCPYIQPLRI</sequence>
<evidence type="ECO:0000259" key="7">
    <source>
        <dbReference type="PROSITE" id="PS50225"/>
    </source>
</evidence>
<evidence type="ECO:0000259" key="6">
    <source>
        <dbReference type="PROSITE" id="PS50001"/>
    </source>
</evidence>
<dbReference type="PROSITE" id="PS50001">
    <property type="entry name" value="SH2"/>
    <property type="match status" value="1"/>
</dbReference>
<keyword evidence="4 5" id="KW-0727">SH2 domain</keyword>
<name>A0A1I7S8W8_BURXY</name>
<evidence type="ECO:0000313" key="9">
    <source>
        <dbReference type="Proteomes" id="UP000095284"/>
    </source>
</evidence>
<dbReference type="SMART" id="SM00252">
    <property type="entry name" value="SH2"/>
    <property type="match status" value="1"/>
</dbReference>
<dbReference type="PANTHER" id="PTHR10155:SF32">
    <property type="entry name" value="LP02169P"/>
    <property type="match status" value="1"/>
</dbReference>
<evidence type="ECO:0000256" key="1">
    <source>
        <dbReference type="ARBA" id="ARBA00022604"/>
    </source>
</evidence>
<accession>A0A1I7S8W8</accession>
<dbReference type="Gene3D" id="3.30.505.10">
    <property type="entry name" value="SH2 domain"/>
    <property type="match status" value="1"/>
</dbReference>
<dbReference type="eggNOG" id="KOG4566">
    <property type="taxonomic scope" value="Eukaryota"/>
</dbReference>
<dbReference type="GO" id="GO:0035556">
    <property type="term" value="P:intracellular signal transduction"/>
    <property type="evidence" value="ECO:0007669"/>
    <property type="project" value="InterPro"/>
</dbReference>
<dbReference type="EMBL" id="CAJFDI010000001">
    <property type="protein sequence ID" value="CAD5210216.1"/>
    <property type="molecule type" value="Genomic_DNA"/>
</dbReference>
<evidence type="ECO:0000256" key="5">
    <source>
        <dbReference type="PROSITE-ProRule" id="PRU00191"/>
    </source>
</evidence>
<evidence type="ECO:0000313" key="8">
    <source>
        <dbReference type="EMBL" id="CAD5210216.1"/>
    </source>
</evidence>
<evidence type="ECO:0000256" key="4">
    <source>
        <dbReference type="ARBA" id="ARBA00022999"/>
    </source>
</evidence>
<dbReference type="OrthoDB" id="6426624at2759"/>
<keyword evidence="3" id="KW-0833">Ubl conjugation pathway</keyword>
<dbReference type="GO" id="GO:0046854">
    <property type="term" value="P:phosphatidylinositol phosphate biosynthetic process"/>
    <property type="evidence" value="ECO:0007669"/>
    <property type="project" value="TreeGrafter"/>
</dbReference>
<dbReference type="EMBL" id="CAJFCV020000001">
    <property type="protein sequence ID" value="CAG9085959.1"/>
    <property type="molecule type" value="Genomic_DNA"/>
</dbReference>
<feature type="domain" description="SOCS box" evidence="7">
    <location>
        <begin position="152"/>
        <end position="203"/>
    </location>
</feature>
<gene>
    <name evidence="8" type="ORF">BXYJ_LOCUS1824</name>
</gene>
<keyword evidence="1" id="KW-0341">Growth regulation</keyword>
<dbReference type="InterPro" id="IPR036036">
    <property type="entry name" value="SOCS_box-like_dom_sf"/>
</dbReference>
<dbReference type="InterPro" id="IPR036860">
    <property type="entry name" value="SH2_dom_sf"/>
</dbReference>
<dbReference type="Pfam" id="PF07525">
    <property type="entry name" value="SOCS_box"/>
    <property type="match status" value="1"/>
</dbReference>
<dbReference type="WBParaSite" id="BXY_0946300.1">
    <property type="protein sequence ID" value="BXY_0946300.1"/>
    <property type="gene ID" value="BXY_0946300"/>
</dbReference>
<evidence type="ECO:0000256" key="2">
    <source>
        <dbReference type="ARBA" id="ARBA00022700"/>
    </source>
</evidence>
<reference evidence="8" key="2">
    <citation type="submission" date="2020-09" db="EMBL/GenBank/DDBJ databases">
        <authorList>
            <person name="Kikuchi T."/>
        </authorList>
    </citation>
    <scope>NUCLEOTIDE SEQUENCE</scope>
    <source>
        <strain evidence="8">Ka4C1</strain>
    </source>
</reference>
<proteinExistence type="predicted"/>
<organism evidence="9 11">
    <name type="scientific">Bursaphelenchus xylophilus</name>
    <name type="common">Pinewood nematode worm</name>
    <name type="synonym">Aphelenchoides xylophilus</name>
    <dbReference type="NCBI Taxonomy" id="6326"/>
    <lineage>
        <taxon>Eukaryota</taxon>
        <taxon>Metazoa</taxon>
        <taxon>Ecdysozoa</taxon>
        <taxon>Nematoda</taxon>
        <taxon>Chromadorea</taxon>
        <taxon>Rhabditida</taxon>
        <taxon>Tylenchina</taxon>
        <taxon>Tylenchomorpha</taxon>
        <taxon>Aphelenchoidea</taxon>
        <taxon>Aphelenchoididae</taxon>
        <taxon>Bursaphelenchus</taxon>
    </lineage>
</organism>
<dbReference type="GO" id="GO:0009968">
    <property type="term" value="P:negative regulation of signal transduction"/>
    <property type="evidence" value="ECO:0007669"/>
    <property type="project" value="UniProtKB-KW"/>
</dbReference>
<dbReference type="Proteomes" id="UP000659654">
    <property type="component" value="Unassembled WGS sequence"/>
</dbReference>
<dbReference type="SMR" id="A0A1I7S8W8"/>
<dbReference type="AlphaFoldDB" id="A0A1I7S8W8"/>
<evidence type="ECO:0000256" key="3">
    <source>
        <dbReference type="ARBA" id="ARBA00022786"/>
    </source>
</evidence>
<dbReference type="Proteomes" id="UP000095284">
    <property type="component" value="Unplaced"/>
</dbReference>
<reference evidence="11" key="1">
    <citation type="submission" date="2016-11" db="UniProtKB">
        <authorList>
            <consortium name="WormBaseParasite"/>
        </authorList>
    </citation>
    <scope>IDENTIFICATION</scope>
</reference>
<evidence type="ECO:0000313" key="11">
    <source>
        <dbReference type="WBParaSite" id="BXY_0946300.1"/>
    </source>
</evidence>
<dbReference type="SUPFAM" id="SSF158235">
    <property type="entry name" value="SOCS box-like"/>
    <property type="match status" value="1"/>
</dbReference>
<keyword evidence="2" id="KW-0734">Signal transduction inhibitor</keyword>
<dbReference type="InterPro" id="IPR001496">
    <property type="entry name" value="SOCS_box"/>
</dbReference>
<keyword evidence="10" id="KW-1185">Reference proteome</keyword>
<dbReference type="SUPFAM" id="SSF55550">
    <property type="entry name" value="SH2 domain"/>
    <property type="match status" value="1"/>
</dbReference>
<dbReference type="InterPro" id="IPR000980">
    <property type="entry name" value="SH2"/>
</dbReference>
<dbReference type="Proteomes" id="UP000582659">
    <property type="component" value="Unassembled WGS sequence"/>
</dbReference>
<feature type="domain" description="SH2" evidence="6">
    <location>
        <begin position="47"/>
        <end position="157"/>
    </location>
</feature>
<dbReference type="GO" id="GO:0005942">
    <property type="term" value="C:phosphatidylinositol 3-kinase complex"/>
    <property type="evidence" value="ECO:0007669"/>
    <property type="project" value="TreeGrafter"/>
</dbReference>
<evidence type="ECO:0000313" key="10">
    <source>
        <dbReference type="Proteomes" id="UP000659654"/>
    </source>
</evidence>
<dbReference type="PROSITE" id="PS50225">
    <property type="entry name" value="SOCS"/>
    <property type="match status" value="1"/>
</dbReference>
<dbReference type="GO" id="GO:0046935">
    <property type="term" value="F:1-phosphatidylinositol-3-kinase regulator activity"/>
    <property type="evidence" value="ECO:0007669"/>
    <property type="project" value="TreeGrafter"/>
</dbReference>